<keyword evidence="2" id="KW-1185">Reference proteome</keyword>
<organism evidence="1 2">
    <name type="scientific">Helianthus annuus</name>
    <name type="common">Common sunflower</name>
    <dbReference type="NCBI Taxonomy" id="4232"/>
    <lineage>
        <taxon>Eukaryota</taxon>
        <taxon>Viridiplantae</taxon>
        <taxon>Streptophyta</taxon>
        <taxon>Embryophyta</taxon>
        <taxon>Tracheophyta</taxon>
        <taxon>Spermatophyta</taxon>
        <taxon>Magnoliopsida</taxon>
        <taxon>eudicotyledons</taxon>
        <taxon>Gunneridae</taxon>
        <taxon>Pentapetalae</taxon>
        <taxon>asterids</taxon>
        <taxon>campanulids</taxon>
        <taxon>Asterales</taxon>
        <taxon>Asteraceae</taxon>
        <taxon>Asteroideae</taxon>
        <taxon>Heliantheae alliance</taxon>
        <taxon>Heliantheae</taxon>
        <taxon>Helianthus</taxon>
    </lineage>
</organism>
<dbReference type="Gramene" id="mRNA:HanXRQr2_Chr16g0772641">
    <property type="protein sequence ID" value="mRNA:HanXRQr2_Chr16g0772641"/>
    <property type="gene ID" value="HanXRQr2_Chr16g0772641"/>
</dbReference>
<sequence>MKKKSTYNFPQTVFAFFHLNLQFLDRIPVLTASCNGNRCRILVTTLSGMVLIISSGANSDASSAIILTRRQILMININRWNISHDTHKPSINRKTELLFMVCIIM</sequence>
<reference evidence="1" key="1">
    <citation type="journal article" date="2017" name="Nature">
        <title>The sunflower genome provides insights into oil metabolism, flowering and Asterid evolution.</title>
        <authorList>
            <person name="Badouin H."/>
            <person name="Gouzy J."/>
            <person name="Grassa C.J."/>
            <person name="Murat F."/>
            <person name="Staton S.E."/>
            <person name="Cottret L."/>
            <person name="Lelandais-Briere C."/>
            <person name="Owens G.L."/>
            <person name="Carrere S."/>
            <person name="Mayjonade B."/>
            <person name="Legrand L."/>
            <person name="Gill N."/>
            <person name="Kane N.C."/>
            <person name="Bowers J.E."/>
            <person name="Hubner S."/>
            <person name="Bellec A."/>
            <person name="Berard A."/>
            <person name="Berges H."/>
            <person name="Blanchet N."/>
            <person name="Boniface M.C."/>
            <person name="Brunel D."/>
            <person name="Catrice O."/>
            <person name="Chaidir N."/>
            <person name="Claudel C."/>
            <person name="Donnadieu C."/>
            <person name="Faraut T."/>
            <person name="Fievet G."/>
            <person name="Helmstetter N."/>
            <person name="King M."/>
            <person name="Knapp S.J."/>
            <person name="Lai Z."/>
            <person name="Le Paslier M.C."/>
            <person name="Lippi Y."/>
            <person name="Lorenzon L."/>
            <person name="Mandel J.R."/>
            <person name="Marage G."/>
            <person name="Marchand G."/>
            <person name="Marquand E."/>
            <person name="Bret-Mestries E."/>
            <person name="Morien E."/>
            <person name="Nambeesan S."/>
            <person name="Nguyen T."/>
            <person name="Pegot-Espagnet P."/>
            <person name="Pouilly N."/>
            <person name="Raftis F."/>
            <person name="Sallet E."/>
            <person name="Schiex T."/>
            <person name="Thomas J."/>
            <person name="Vandecasteele C."/>
            <person name="Vares D."/>
            <person name="Vear F."/>
            <person name="Vautrin S."/>
            <person name="Crespi M."/>
            <person name="Mangin B."/>
            <person name="Burke J.M."/>
            <person name="Salse J."/>
            <person name="Munos S."/>
            <person name="Vincourt P."/>
            <person name="Rieseberg L.H."/>
            <person name="Langlade N.B."/>
        </authorList>
    </citation>
    <scope>NUCLEOTIDE SEQUENCE</scope>
    <source>
        <tissue evidence="1">Leaves</tissue>
    </source>
</reference>
<accession>A0A9K3DUW0</accession>
<evidence type="ECO:0000313" key="2">
    <source>
        <dbReference type="Proteomes" id="UP000215914"/>
    </source>
</evidence>
<dbReference type="Proteomes" id="UP000215914">
    <property type="component" value="Unassembled WGS sequence"/>
</dbReference>
<comment type="caution">
    <text evidence="1">The sequence shown here is derived from an EMBL/GenBank/DDBJ whole genome shotgun (WGS) entry which is preliminary data.</text>
</comment>
<protein>
    <submittedName>
        <fullName evidence="1">Uncharacterized protein</fullName>
    </submittedName>
</protein>
<evidence type="ECO:0000313" key="1">
    <source>
        <dbReference type="EMBL" id="KAF5762075.1"/>
    </source>
</evidence>
<dbReference type="EMBL" id="MNCJ02000331">
    <property type="protein sequence ID" value="KAF5762075.1"/>
    <property type="molecule type" value="Genomic_DNA"/>
</dbReference>
<name>A0A9K3DUW0_HELAN</name>
<dbReference type="AlphaFoldDB" id="A0A9K3DUW0"/>
<reference evidence="1" key="2">
    <citation type="submission" date="2020-06" db="EMBL/GenBank/DDBJ databases">
        <title>Helianthus annuus Genome sequencing and assembly Release 2.</title>
        <authorList>
            <person name="Gouzy J."/>
            <person name="Langlade N."/>
            <person name="Munos S."/>
        </authorList>
    </citation>
    <scope>NUCLEOTIDE SEQUENCE</scope>
    <source>
        <tissue evidence="1">Leaves</tissue>
    </source>
</reference>
<proteinExistence type="predicted"/>
<gene>
    <name evidence="1" type="ORF">HanXRQr2_Chr16g0772641</name>
</gene>